<dbReference type="Proteomes" id="UP000062912">
    <property type="component" value="Unassembled WGS sequence"/>
</dbReference>
<keyword evidence="1" id="KW-0472">Membrane</keyword>
<name>A0A132EJN2_9BURK</name>
<gene>
    <name evidence="2" type="ORF">WT56_11010</name>
</gene>
<evidence type="ECO:0000313" key="3">
    <source>
        <dbReference type="Proteomes" id="UP000062912"/>
    </source>
</evidence>
<reference evidence="2 3" key="1">
    <citation type="submission" date="2015-11" db="EMBL/GenBank/DDBJ databases">
        <title>Expanding the genomic diversity of Burkholderia species for the development of highly accurate diagnostics.</title>
        <authorList>
            <person name="Sahl J."/>
            <person name="Keim P."/>
            <person name="Wagner D."/>
        </authorList>
    </citation>
    <scope>NUCLEOTIDE SEQUENCE [LARGE SCALE GENOMIC DNA]</scope>
    <source>
        <strain evidence="2 3">MSMB368WGS</strain>
    </source>
</reference>
<evidence type="ECO:0000256" key="1">
    <source>
        <dbReference type="SAM" id="Phobius"/>
    </source>
</evidence>
<feature type="transmembrane region" description="Helical" evidence="1">
    <location>
        <begin position="88"/>
        <end position="106"/>
    </location>
</feature>
<dbReference type="RefSeq" id="WP_060240765.1">
    <property type="nucleotide sequence ID" value="NZ_LPJR01000020.1"/>
</dbReference>
<keyword evidence="1" id="KW-1133">Transmembrane helix</keyword>
<evidence type="ECO:0000313" key="2">
    <source>
        <dbReference type="EMBL" id="KWF33050.1"/>
    </source>
</evidence>
<dbReference type="EMBL" id="LPJR01000020">
    <property type="protein sequence ID" value="KWF33050.1"/>
    <property type="molecule type" value="Genomic_DNA"/>
</dbReference>
<dbReference type="AlphaFoldDB" id="A0A132EJN2"/>
<protein>
    <submittedName>
        <fullName evidence="2">Uncharacterized protein</fullName>
    </submittedName>
</protein>
<proteinExistence type="predicted"/>
<organism evidence="2 3">
    <name type="scientific">Burkholderia pseudomultivorans</name>
    <dbReference type="NCBI Taxonomy" id="1207504"/>
    <lineage>
        <taxon>Bacteria</taxon>
        <taxon>Pseudomonadati</taxon>
        <taxon>Pseudomonadota</taxon>
        <taxon>Betaproteobacteria</taxon>
        <taxon>Burkholderiales</taxon>
        <taxon>Burkholderiaceae</taxon>
        <taxon>Burkholderia</taxon>
        <taxon>Burkholderia cepacia complex</taxon>
    </lineage>
</organism>
<comment type="caution">
    <text evidence="2">The sequence shown here is derived from an EMBL/GenBank/DDBJ whole genome shotgun (WGS) entry which is preliminary data.</text>
</comment>
<keyword evidence="1" id="KW-0812">Transmembrane</keyword>
<sequence length="117" mass="12667">MNQRAAIAVAAIATLLTLAGLLPVARTVANLTTFGQLRHLLGYDYMSFADSLADRDFGDAANDFYPGVALMLVGGTLLIRIERTRPIARIVVASLFALLAFSLVYACMHPRIGIRPF</sequence>
<dbReference type="OrthoDB" id="9009522at2"/>
<feature type="transmembrane region" description="Helical" evidence="1">
    <location>
        <begin position="64"/>
        <end position="81"/>
    </location>
</feature>
<accession>A0A132EJN2</accession>